<dbReference type="EMBL" id="KN881606">
    <property type="protein sequence ID" value="KIY53542.1"/>
    <property type="molecule type" value="Genomic_DNA"/>
</dbReference>
<proteinExistence type="predicted"/>
<sequence length="242" mass="27377">MTGYNQGRSISGRQAPFATICAEVLDRILTNFEYPKLEFDYTAYDVYLPFTLVNRHWYAIANRRLYLHVASANPYRAKILLNTLRARPDLAGMVRSIKFGTPRFDREETENHAAIIWLCRNLVALKLFGLNGFARAPLLEAVRNAHTLRSIYISRASTYGDVQGDTFCSGLELLRMMHMWPGIEEVVIYPFALSAEFHDDSTAAPEPDSGGESDDEPGSTHGEWKRHYLEGDKTRACGKVPI</sequence>
<protein>
    <recommendedName>
        <fullName evidence="4">F-box domain-containing protein</fullName>
    </recommendedName>
</protein>
<organism evidence="2 3">
    <name type="scientific">Fistulina hepatica ATCC 64428</name>
    <dbReference type="NCBI Taxonomy" id="1128425"/>
    <lineage>
        <taxon>Eukaryota</taxon>
        <taxon>Fungi</taxon>
        <taxon>Dikarya</taxon>
        <taxon>Basidiomycota</taxon>
        <taxon>Agaricomycotina</taxon>
        <taxon>Agaricomycetes</taxon>
        <taxon>Agaricomycetidae</taxon>
        <taxon>Agaricales</taxon>
        <taxon>Fistulinaceae</taxon>
        <taxon>Fistulina</taxon>
    </lineage>
</organism>
<evidence type="ECO:0000313" key="3">
    <source>
        <dbReference type="Proteomes" id="UP000054144"/>
    </source>
</evidence>
<evidence type="ECO:0000313" key="2">
    <source>
        <dbReference type="EMBL" id="KIY53542.1"/>
    </source>
</evidence>
<reference evidence="2 3" key="1">
    <citation type="journal article" date="2015" name="Fungal Genet. Biol.">
        <title>Evolution of novel wood decay mechanisms in Agaricales revealed by the genome sequences of Fistulina hepatica and Cylindrobasidium torrendii.</title>
        <authorList>
            <person name="Floudas D."/>
            <person name="Held B.W."/>
            <person name="Riley R."/>
            <person name="Nagy L.G."/>
            <person name="Koehler G."/>
            <person name="Ransdell A.S."/>
            <person name="Younus H."/>
            <person name="Chow J."/>
            <person name="Chiniquy J."/>
            <person name="Lipzen A."/>
            <person name="Tritt A."/>
            <person name="Sun H."/>
            <person name="Haridas S."/>
            <person name="LaButti K."/>
            <person name="Ohm R.A."/>
            <person name="Kues U."/>
            <person name="Blanchette R.A."/>
            <person name="Grigoriev I.V."/>
            <person name="Minto R.E."/>
            <person name="Hibbett D.S."/>
        </authorList>
    </citation>
    <scope>NUCLEOTIDE SEQUENCE [LARGE SCALE GENOMIC DNA]</scope>
    <source>
        <strain evidence="2 3">ATCC 64428</strain>
    </source>
</reference>
<dbReference type="Proteomes" id="UP000054144">
    <property type="component" value="Unassembled WGS sequence"/>
</dbReference>
<name>A0A0D7APN1_9AGAR</name>
<feature type="compositionally biased region" description="Basic and acidic residues" evidence="1">
    <location>
        <begin position="222"/>
        <end position="235"/>
    </location>
</feature>
<keyword evidence="3" id="KW-1185">Reference proteome</keyword>
<evidence type="ECO:0000256" key="1">
    <source>
        <dbReference type="SAM" id="MobiDB-lite"/>
    </source>
</evidence>
<gene>
    <name evidence="2" type="ORF">FISHEDRAFT_68758</name>
</gene>
<feature type="region of interest" description="Disordered" evidence="1">
    <location>
        <begin position="200"/>
        <end position="242"/>
    </location>
</feature>
<evidence type="ECO:0008006" key="4">
    <source>
        <dbReference type="Google" id="ProtNLM"/>
    </source>
</evidence>
<dbReference type="AlphaFoldDB" id="A0A0D7APN1"/>
<accession>A0A0D7APN1</accession>
<dbReference type="OrthoDB" id="3062575at2759"/>